<dbReference type="NCBIfam" id="TIGR02937">
    <property type="entry name" value="sigma70-ECF"/>
    <property type="match status" value="1"/>
</dbReference>
<keyword evidence="2" id="KW-0805">Transcription regulation</keyword>
<keyword evidence="4" id="KW-0238">DNA-binding</keyword>
<evidence type="ECO:0000256" key="3">
    <source>
        <dbReference type="ARBA" id="ARBA00023082"/>
    </source>
</evidence>
<accession>A0A4Q0YT15</accession>
<dbReference type="OrthoDB" id="9797134at2"/>
<sequence>MTIELSTPMIEEKKFNNPTVDWEKVFLNEREKLFAFVFKKIKRTCESEDVVQQVYTLVMKNGHNFCGNSKPETWMFGIANNLTKKFYRDDRRMETNCDDSYIADMCDATNDCSRKVEAEIMLKRTKAAIDNLPEKMKYVLSKFAYDGYSYDEIAEDLGVPVGTVRSRLSRARAMLQEQLDS</sequence>
<dbReference type="InterPro" id="IPR039425">
    <property type="entry name" value="RNA_pol_sigma-70-like"/>
</dbReference>
<evidence type="ECO:0000313" key="9">
    <source>
        <dbReference type="Proteomes" id="UP000290287"/>
    </source>
</evidence>
<dbReference type="RefSeq" id="WP_129123278.1">
    <property type="nucleotide sequence ID" value="NZ_PEIB01000024.1"/>
</dbReference>
<dbReference type="GO" id="GO:0016987">
    <property type="term" value="F:sigma factor activity"/>
    <property type="evidence" value="ECO:0007669"/>
    <property type="project" value="UniProtKB-KW"/>
</dbReference>
<evidence type="ECO:0000259" key="6">
    <source>
        <dbReference type="Pfam" id="PF04542"/>
    </source>
</evidence>
<protein>
    <submittedName>
        <fullName evidence="8">RNA polymerase subunit sigma</fullName>
    </submittedName>
</protein>
<organism evidence="8 9">
    <name type="scientific">Veronia nyctiphanis</name>
    <dbReference type="NCBI Taxonomy" id="1278244"/>
    <lineage>
        <taxon>Bacteria</taxon>
        <taxon>Pseudomonadati</taxon>
        <taxon>Pseudomonadota</taxon>
        <taxon>Gammaproteobacteria</taxon>
        <taxon>Vibrionales</taxon>
        <taxon>Vibrionaceae</taxon>
        <taxon>Veronia</taxon>
    </lineage>
</organism>
<dbReference type="InterPro" id="IPR013249">
    <property type="entry name" value="RNA_pol_sigma70_r4_t2"/>
</dbReference>
<feature type="domain" description="RNA polymerase sigma-70 region 2" evidence="6">
    <location>
        <begin position="31"/>
        <end position="92"/>
    </location>
</feature>
<dbReference type="Proteomes" id="UP000290287">
    <property type="component" value="Unassembled WGS sequence"/>
</dbReference>
<evidence type="ECO:0000256" key="1">
    <source>
        <dbReference type="ARBA" id="ARBA00010641"/>
    </source>
</evidence>
<keyword evidence="9" id="KW-1185">Reference proteome</keyword>
<dbReference type="PANTHER" id="PTHR43133:SF8">
    <property type="entry name" value="RNA POLYMERASE SIGMA FACTOR HI_1459-RELATED"/>
    <property type="match status" value="1"/>
</dbReference>
<dbReference type="InterPro" id="IPR013325">
    <property type="entry name" value="RNA_pol_sigma_r2"/>
</dbReference>
<dbReference type="Gene3D" id="1.10.1740.10">
    <property type="match status" value="1"/>
</dbReference>
<evidence type="ECO:0000256" key="5">
    <source>
        <dbReference type="ARBA" id="ARBA00023163"/>
    </source>
</evidence>
<evidence type="ECO:0000256" key="4">
    <source>
        <dbReference type="ARBA" id="ARBA00023125"/>
    </source>
</evidence>
<dbReference type="InterPro" id="IPR013324">
    <property type="entry name" value="RNA_pol_sigma_r3/r4-like"/>
</dbReference>
<dbReference type="EMBL" id="PEIB01000024">
    <property type="protein sequence ID" value="RXJ72259.1"/>
    <property type="molecule type" value="Genomic_DNA"/>
</dbReference>
<gene>
    <name evidence="8" type="ORF">CS022_17085</name>
</gene>
<dbReference type="Gene3D" id="1.10.10.10">
    <property type="entry name" value="Winged helix-like DNA-binding domain superfamily/Winged helix DNA-binding domain"/>
    <property type="match status" value="1"/>
</dbReference>
<dbReference type="SUPFAM" id="SSF88946">
    <property type="entry name" value="Sigma2 domain of RNA polymerase sigma factors"/>
    <property type="match status" value="1"/>
</dbReference>
<dbReference type="PANTHER" id="PTHR43133">
    <property type="entry name" value="RNA POLYMERASE ECF-TYPE SIGMA FACTO"/>
    <property type="match status" value="1"/>
</dbReference>
<evidence type="ECO:0000256" key="2">
    <source>
        <dbReference type="ARBA" id="ARBA00023015"/>
    </source>
</evidence>
<dbReference type="GO" id="GO:0006352">
    <property type="term" value="P:DNA-templated transcription initiation"/>
    <property type="evidence" value="ECO:0007669"/>
    <property type="project" value="InterPro"/>
</dbReference>
<reference evidence="8 9" key="1">
    <citation type="submission" date="2017-10" db="EMBL/GenBank/DDBJ databases">
        <title>Nyctiphanis sp. nov., isolated from the stomach of the euphausiid Nyctiphanes simplex (Hansen, 1911) in the Gulf of California.</title>
        <authorList>
            <person name="Gomez-Gil B."/>
            <person name="Aguilar-Mendez M."/>
            <person name="Lopez-Cortes A."/>
            <person name="Gomez-Gutierrez J."/>
            <person name="Roque A."/>
            <person name="Lang E."/>
            <person name="Gonzalez-Castillo A."/>
        </authorList>
    </citation>
    <scope>NUCLEOTIDE SEQUENCE [LARGE SCALE GENOMIC DNA]</scope>
    <source>
        <strain evidence="8 9">CAIM 600</strain>
    </source>
</reference>
<name>A0A4Q0YT15_9GAMM</name>
<dbReference type="InterPro" id="IPR036388">
    <property type="entry name" value="WH-like_DNA-bd_sf"/>
</dbReference>
<keyword evidence="5" id="KW-0804">Transcription</keyword>
<dbReference type="Pfam" id="PF08281">
    <property type="entry name" value="Sigma70_r4_2"/>
    <property type="match status" value="1"/>
</dbReference>
<dbReference type="SUPFAM" id="SSF88659">
    <property type="entry name" value="Sigma3 and sigma4 domains of RNA polymerase sigma factors"/>
    <property type="match status" value="1"/>
</dbReference>
<dbReference type="AlphaFoldDB" id="A0A4Q0YT15"/>
<feature type="domain" description="RNA polymerase sigma factor 70 region 4 type 2" evidence="7">
    <location>
        <begin position="127"/>
        <end position="175"/>
    </location>
</feature>
<comment type="similarity">
    <text evidence="1">Belongs to the sigma-70 factor family. ECF subfamily.</text>
</comment>
<dbReference type="GO" id="GO:0003677">
    <property type="term" value="F:DNA binding"/>
    <property type="evidence" value="ECO:0007669"/>
    <property type="project" value="UniProtKB-KW"/>
</dbReference>
<dbReference type="InterPro" id="IPR007627">
    <property type="entry name" value="RNA_pol_sigma70_r2"/>
</dbReference>
<evidence type="ECO:0000259" key="7">
    <source>
        <dbReference type="Pfam" id="PF08281"/>
    </source>
</evidence>
<dbReference type="InterPro" id="IPR014284">
    <property type="entry name" value="RNA_pol_sigma-70_dom"/>
</dbReference>
<comment type="caution">
    <text evidence="8">The sequence shown here is derived from an EMBL/GenBank/DDBJ whole genome shotgun (WGS) entry which is preliminary data.</text>
</comment>
<dbReference type="CDD" id="cd06171">
    <property type="entry name" value="Sigma70_r4"/>
    <property type="match status" value="1"/>
</dbReference>
<keyword evidence="3" id="KW-0731">Sigma factor</keyword>
<dbReference type="Pfam" id="PF04542">
    <property type="entry name" value="Sigma70_r2"/>
    <property type="match status" value="1"/>
</dbReference>
<evidence type="ECO:0000313" key="8">
    <source>
        <dbReference type="EMBL" id="RXJ72259.1"/>
    </source>
</evidence>
<proteinExistence type="inferred from homology"/>